<dbReference type="Gene3D" id="1.20.930.10">
    <property type="entry name" value="Conserved domain common to transcription factors TFIIS, elongin A, CRSP70"/>
    <property type="match status" value="1"/>
</dbReference>
<comment type="caution">
    <text evidence="5">The sequence shown here is derived from an EMBL/GenBank/DDBJ whole genome shotgun (WGS) entry which is preliminary data.</text>
</comment>
<dbReference type="InterPro" id="IPR051037">
    <property type="entry name" value="RNAPII_TF_IWS1"/>
</dbReference>
<proteinExistence type="inferred from homology"/>
<sequence length="420" mass="48072">MDSPIQDVVEIFGSQVDSSDEEIRRTNKKVVERSNSSSSGEGEGGNAGGDREQDSGKGFVRNKRLRKSHTSTKPVERDQLVSSTNPEQQETTSAPSDGKGTTDYRIPRKKTVKKRRAEQKEQKRDLQQTVWRNDESDEEPSVESDEDLHTETSRVDDMLSNLKKSKSKKEEKNIKELTEEVDSFLRRMMKAADDDLLALKAGKPATNKLKLVEEVEKNLRRVEYRELFLEQGLLSVLKRWLDPLPDGSLPNANLRSRLLKILDEFPVDNSWMELLRSSDIGRAVKYISIHDRMESTRRLAKDLVEKWIRPVFNAKTDYREFQTQFRRVPVEEIGELQSSPEPSESNLSKRLKIPSYRAAIPQPVSFNFQAMPDSSHIVEALEERKGASQPAALRKIERRSSSRSQLRSKTSRLDDYAPLS</sequence>
<protein>
    <recommendedName>
        <fullName evidence="4">TFIIS N-terminal domain-containing protein</fullName>
    </recommendedName>
</protein>
<evidence type="ECO:0000256" key="3">
    <source>
        <dbReference type="SAM" id="MobiDB-lite"/>
    </source>
</evidence>
<reference evidence="5 6" key="1">
    <citation type="submission" date="2022-07" db="EMBL/GenBank/DDBJ databases">
        <title>Genome-wide signatures of adaptation to extreme environments.</title>
        <authorList>
            <person name="Cho C.H."/>
            <person name="Yoon H.S."/>
        </authorList>
    </citation>
    <scope>NUCLEOTIDE SEQUENCE [LARGE SCALE GENOMIC DNA]</scope>
    <source>
        <strain evidence="5 6">108.79 E11</strain>
    </source>
</reference>
<dbReference type="Pfam" id="PF08711">
    <property type="entry name" value="Med26"/>
    <property type="match status" value="1"/>
</dbReference>
<feature type="compositionally biased region" description="Polar residues" evidence="3">
    <location>
        <begin position="80"/>
        <end position="95"/>
    </location>
</feature>
<dbReference type="GO" id="GO:0005634">
    <property type="term" value="C:nucleus"/>
    <property type="evidence" value="ECO:0007669"/>
    <property type="project" value="UniProtKB-SubCell"/>
</dbReference>
<dbReference type="PANTHER" id="PTHR46010">
    <property type="entry name" value="PROTEIN IWS1 HOMOLOG"/>
    <property type="match status" value="1"/>
</dbReference>
<feature type="compositionally biased region" description="Basic residues" evidence="3">
    <location>
        <begin position="60"/>
        <end position="70"/>
    </location>
</feature>
<keyword evidence="2" id="KW-0539">Nucleus</keyword>
<feature type="region of interest" description="Disordered" evidence="3">
    <location>
        <begin position="1"/>
        <end position="173"/>
    </location>
</feature>
<evidence type="ECO:0000256" key="2">
    <source>
        <dbReference type="PROSITE-ProRule" id="PRU00649"/>
    </source>
</evidence>
<feature type="region of interest" description="Disordered" evidence="3">
    <location>
        <begin position="383"/>
        <end position="420"/>
    </location>
</feature>
<feature type="domain" description="TFIIS N-terminal" evidence="4">
    <location>
        <begin position="235"/>
        <end position="314"/>
    </location>
</feature>
<accession>A0AAV9IKH0</accession>
<feature type="compositionally biased region" description="Basic residues" evidence="3">
    <location>
        <begin position="107"/>
        <end position="117"/>
    </location>
</feature>
<feature type="compositionally biased region" description="Basic and acidic residues" evidence="3">
    <location>
        <begin position="411"/>
        <end position="420"/>
    </location>
</feature>
<dbReference type="GO" id="GO:0016973">
    <property type="term" value="P:poly(A)+ mRNA export from nucleus"/>
    <property type="evidence" value="ECO:0007669"/>
    <property type="project" value="TreeGrafter"/>
</dbReference>
<dbReference type="EMBL" id="JANCYU010000057">
    <property type="protein sequence ID" value="KAK4527917.1"/>
    <property type="molecule type" value="Genomic_DNA"/>
</dbReference>
<organism evidence="5 6">
    <name type="scientific">Galdieria yellowstonensis</name>
    <dbReference type="NCBI Taxonomy" id="3028027"/>
    <lineage>
        <taxon>Eukaryota</taxon>
        <taxon>Rhodophyta</taxon>
        <taxon>Bangiophyceae</taxon>
        <taxon>Galdieriales</taxon>
        <taxon>Galdieriaceae</taxon>
        <taxon>Galdieria</taxon>
    </lineage>
</organism>
<dbReference type="InterPro" id="IPR017923">
    <property type="entry name" value="TFIIS_N"/>
</dbReference>
<feature type="compositionally biased region" description="Basic and acidic residues" evidence="3">
    <location>
        <begin position="147"/>
        <end position="157"/>
    </location>
</feature>
<dbReference type="PROSITE" id="PS51319">
    <property type="entry name" value="TFIIS_N"/>
    <property type="match status" value="1"/>
</dbReference>
<dbReference type="Proteomes" id="UP001300502">
    <property type="component" value="Unassembled WGS sequence"/>
</dbReference>
<comment type="similarity">
    <text evidence="1">Belongs to the IWS1 family.</text>
</comment>
<evidence type="ECO:0000313" key="6">
    <source>
        <dbReference type="Proteomes" id="UP001300502"/>
    </source>
</evidence>
<keyword evidence="6" id="KW-1185">Reference proteome</keyword>
<dbReference type="AlphaFoldDB" id="A0AAV9IKH0"/>
<evidence type="ECO:0000313" key="5">
    <source>
        <dbReference type="EMBL" id="KAK4527917.1"/>
    </source>
</evidence>
<feature type="compositionally biased region" description="Basic and acidic residues" evidence="3">
    <location>
        <begin position="21"/>
        <end position="32"/>
    </location>
</feature>
<dbReference type="InterPro" id="IPR035441">
    <property type="entry name" value="TFIIS/LEDGF_dom_sf"/>
</dbReference>
<gene>
    <name evidence="5" type="ORF">GAYE_SCF46G5850</name>
</gene>
<dbReference type="SUPFAM" id="SSF47676">
    <property type="entry name" value="Conserved domain common to transcription factors TFIIS, elongin A, CRSP70"/>
    <property type="match status" value="1"/>
</dbReference>
<comment type="subcellular location">
    <subcellularLocation>
        <location evidence="2">Nucleus</location>
    </subcellularLocation>
</comment>
<name>A0AAV9IKH0_9RHOD</name>
<dbReference type="PANTHER" id="PTHR46010:SF1">
    <property type="entry name" value="PROTEIN IWS1 HOMOLOG"/>
    <property type="match status" value="1"/>
</dbReference>
<evidence type="ECO:0000259" key="4">
    <source>
        <dbReference type="PROSITE" id="PS51319"/>
    </source>
</evidence>
<feature type="compositionally biased region" description="Acidic residues" evidence="3">
    <location>
        <begin position="135"/>
        <end position="146"/>
    </location>
</feature>
<evidence type="ECO:0000256" key="1">
    <source>
        <dbReference type="ARBA" id="ARBA00037992"/>
    </source>
</evidence>